<accession>A0ABD5NB79</accession>
<dbReference type="PANTHER" id="PTHR43510:SF1">
    <property type="entry name" value="AMINOTRANSFERASE FUNCTION, HYPOTHETICAL (EUROFUNG)"/>
    <property type="match status" value="1"/>
</dbReference>
<dbReference type="InterPro" id="IPR015422">
    <property type="entry name" value="PyrdxlP-dep_Trfase_small"/>
</dbReference>
<feature type="domain" description="Aminotransferase class I/classII large" evidence="1">
    <location>
        <begin position="48"/>
        <end position="363"/>
    </location>
</feature>
<dbReference type="InterPro" id="IPR015424">
    <property type="entry name" value="PyrdxlP-dep_Trfase"/>
</dbReference>
<dbReference type="Pfam" id="PF00155">
    <property type="entry name" value="Aminotran_1_2"/>
    <property type="match status" value="1"/>
</dbReference>
<evidence type="ECO:0000313" key="3">
    <source>
        <dbReference type="Proteomes" id="UP001595660"/>
    </source>
</evidence>
<dbReference type="Proteomes" id="UP001595660">
    <property type="component" value="Unassembled WGS sequence"/>
</dbReference>
<comment type="caution">
    <text evidence="2">The sequence shown here is derived from an EMBL/GenBank/DDBJ whole genome shotgun (WGS) entry which is preliminary data.</text>
</comment>
<keyword evidence="2" id="KW-0808">Transferase</keyword>
<evidence type="ECO:0000313" key="2">
    <source>
        <dbReference type="EMBL" id="MFC3476263.1"/>
    </source>
</evidence>
<gene>
    <name evidence="2" type="ORF">ACFOKC_00845</name>
</gene>
<organism evidence="2 3">
    <name type="scientific">Halobacterium litoreum</name>
    <dbReference type="NCBI Taxonomy" id="2039234"/>
    <lineage>
        <taxon>Archaea</taxon>
        <taxon>Methanobacteriati</taxon>
        <taxon>Methanobacteriota</taxon>
        <taxon>Stenosarchaea group</taxon>
        <taxon>Halobacteria</taxon>
        <taxon>Halobacteriales</taxon>
        <taxon>Halobacteriaceae</taxon>
        <taxon>Halobacterium</taxon>
    </lineage>
</organism>
<dbReference type="SUPFAM" id="SSF53383">
    <property type="entry name" value="PLP-dependent transferases"/>
    <property type="match status" value="1"/>
</dbReference>
<proteinExistence type="predicted"/>
<evidence type="ECO:0000259" key="1">
    <source>
        <dbReference type="Pfam" id="PF00155"/>
    </source>
</evidence>
<dbReference type="EMBL" id="JBHRWN010000002">
    <property type="protein sequence ID" value="MFC3476263.1"/>
    <property type="molecule type" value="Genomic_DNA"/>
</dbReference>
<dbReference type="InterPro" id="IPR015421">
    <property type="entry name" value="PyrdxlP-dep_Trfase_major"/>
</dbReference>
<dbReference type="GO" id="GO:0008483">
    <property type="term" value="F:transaminase activity"/>
    <property type="evidence" value="ECO:0007669"/>
    <property type="project" value="UniProtKB-KW"/>
</dbReference>
<protein>
    <submittedName>
        <fullName evidence="2">Pyridoxal phosphate-dependent aminotransferase</fullName>
    </submittedName>
</protein>
<dbReference type="GeneID" id="69117827"/>
<dbReference type="PANTHER" id="PTHR43510">
    <property type="entry name" value="AMINOTRANSFERASE FUNCTION, HYPOTHETICAL (EUROFUNG)"/>
    <property type="match status" value="1"/>
</dbReference>
<dbReference type="InterPro" id="IPR004839">
    <property type="entry name" value="Aminotransferase_I/II_large"/>
</dbReference>
<dbReference type="AlphaFoldDB" id="A0ABD5NB79"/>
<reference evidence="2 3" key="1">
    <citation type="journal article" date="2019" name="Int. J. Syst. Evol. Microbiol.">
        <title>The Global Catalogue of Microorganisms (GCM) 10K type strain sequencing project: providing services to taxonomists for standard genome sequencing and annotation.</title>
        <authorList>
            <consortium name="The Broad Institute Genomics Platform"/>
            <consortium name="The Broad Institute Genome Sequencing Center for Infectious Disease"/>
            <person name="Wu L."/>
            <person name="Ma J."/>
        </authorList>
    </citation>
    <scope>NUCLEOTIDE SEQUENCE [LARGE SCALE GENOMIC DNA]</scope>
    <source>
        <strain evidence="2 3">CGMCC 1.12562</strain>
    </source>
</reference>
<keyword evidence="3" id="KW-1185">Reference proteome</keyword>
<keyword evidence="2" id="KW-0032">Aminotransferase</keyword>
<dbReference type="CDD" id="cd00609">
    <property type="entry name" value="AAT_like"/>
    <property type="match status" value="1"/>
</dbReference>
<dbReference type="Gene3D" id="3.90.1150.10">
    <property type="entry name" value="Aspartate Aminotransferase, domain 1"/>
    <property type="match status" value="1"/>
</dbReference>
<name>A0ABD5NB79_9EURY</name>
<dbReference type="Gene3D" id="3.40.640.10">
    <property type="entry name" value="Type I PLP-dependent aspartate aminotransferase-like (Major domain)"/>
    <property type="match status" value="1"/>
</dbReference>
<dbReference type="RefSeq" id="WP_232569020.1">
    <property type="nucleotide sequence ID" value="NZ_CP089466.1"/>
</dbReference>
<sequence>MFPRLEYLEWISGRPEVALYDLGSSDLRGDRDHDPVVVPERLDGLSDPPTGASLETQIAGEYGVHPEQVLVTPGASTANFVAAAAALYPDPDEDWTDAESEASQPTALVEKPGYEPLVKAPAAVGADVDRFLREDDYRLDPERAENALTDTTRLVTVTNRHNPSGRLADRETLADLAERVDDAGARLLVDEVYAPFGTESVDGAFGGPTAAGLDATAITGSLTKFHGLGDVRVGWLVADREFVDRARSVAYHVPGMSGPGRALGMRALHNRDALAKRSRDLIAENHALLAEFVDARDDVDGVVPEGSTYAFLDPANVDGDELAAAAWEEGVLVVPGRFFDDPERVRVSLGRDPDQMAAALDALGAVLGRQ</sequence>